<protein>
    <submittedName>
        <fullName evidence="2">Uncharacterized protein</fullName>
    </submittedName>
</protein>
<proteinExistence type="predicted"/>
<accession>A0A8S1C438</accession>
<dbReference type="OrthoDB" id="7458733at2759"/>
<feature type="region of interest" description="Disordered" evidence="1">
    <location>
        <begin position="1"/>
        <end position="40"/>
    </location>
</feature>
<evidence type="ECO:0000313" key="3">
    <source>
        <dbReference type="Proteomes" id="UP000494165"/>
    </source>
</evidence>
<organism evidence="2 3">
    <name type="scientific">Cloeon dipterum</name>
    <dbReference type="NCBI Taxonomy" id="197152"/>
    <lineage>
        <taxon>Eukaryota</taxon>
        <taxon>Metazoa</taxon>
        <taxon>Ecdysozoa</taxon>
        <taxon>Arthropoda</taxon>
        <taxon>Hexapoda</taxon>
        <taxon>Insecta</taxon>
        <taxon>Pterygota</taxon>
        <taxon>Palaeoptera</taxon>
        <taxon>Ephemeroptera</taxon>
        <taxon>Pisciforma</taxon>
        <taxon>Baetidae</taxon>
        <taxon>Cloeon</taxon>
    </lineage>
</organism>
<dbReference type="EMBL" id="CADEPI010000014">
    <property type="protein sequence ID" value="CAB3364033.1"/>
    <property type="molecule type" value="Genomic_DNA"/>
</dbReference>
<gene>
    <name evidence="2" type="ORF">CLODIP_2_CD06958</name>
</gene>
<sequence length="413" mass="46317">MDPEDDCHPSSSRRSVGASSNSSQLPKAVGSSKTAPAENAAPTSSAIIMASPEDYVPSVGRPLPLPQWLKYAPSAFYVSSTEAYEDLASKVELQVQNLLKKHNYNTVGNFVRFYMGFESSGFTQLDQFFREYSPPITPDHYTCVGLGLELLKKLWCLESLYAGLASKFYVVSCEEAIENVTRYTGNGRPPVQLAEKEHILLAMRIKINNRSGFLVLDPGYHVARAVTIMADKKYPHTGWFTQKNDEAGVKEYNYELDPTGRYLIWKIHETNRRGENNDYESLIYVEEPFLCAVQCTERRNLVYNFKSLLARDTKGQVIAGLYFDLTQSDTVTIFCKDDEGSKLRKKLKFSVFSGKDLPAEIEELVEDCGSQLGMLEGDLCNLLITLATIVENKQFVQQTLAINDIVNNIAAEN</sequence>
<feature type="compositionally biased region" description="Low complexity" evidence="1">
    <location>
        <begin position="10"/>
        <end position="23"/>
    </location>
</feature>
<comment type="caution">
    <text evidence="2">The sequence shown here is derived from an EMBL/GenBank/DDBJ whole genome shotgun (WGS) entry which is preliminary data.</text>
</comment>
<keyword evidence="3" id="KW-1185">Reference proteome</keyword>
<dbReference type="AlphaFoldDB" id="A0A8S1C438"/>
<evidence type="ECO:0000313" key="2">
    <source>
        <dbReference type="EMBL" id="CAB3364033.1"/>
    </source>
</evidence>
<name>A0A8S1C438_9INSE</name>
<dbReference type="Proteomes" id="UP000494165">
    <property type="component" value="Unassembled WGS sequence"/>
</dbReference>
<evidence type="ECO:0000256" key="1">
    <source>
        <dbReference type="SAM" id="MobiDB-lite"/>
    </source>
</evidence>
<reference evidence="2 3" key="1">
    <citation type="submission" date="2020-04" db="EMBL/GenBank/DDBJ databases">
        <authorList>
            <person name="Alioto T."/>
            <person name="Alioto T."/>
            <person name="Gomez Garrido J."/>
        </authorList>
    </citation>
    <scope>NUCLEOTIDE SEQUENCE [LARGE SCALE GENOMIC DNA]</scope>
</reference>